<dbReference type="InterPro" id="IPR027417">
    <property type="entry name" value="P-loop_NTPase"/>
</dbReference>
<keyword evidence="3" id="KW-1185">Reference proteome</keyword>
<dbReference type="PANTHER" id="PTHR21529">
    <property type="entry name" value="MAMMARY TURMOR VIRUS RECEPTOR HOMOLOG 1, 2 MTVR1, 2"/>
    <property type="match status" value="1"/>
</dbReference>
<sequence>NIEIKVDFPFRVTDLEHAIINLQSNAPILLLGRSGTGKTTCCLYRLWSRFLWYWTKAKEADAPLLPRGNIYKEQRNQENEEEHLEEVEDVLIEEENVPLDRQISGGSQEGATAAPDIENEAEEIDDANGQKYDHLHQVFITKNAVLCNEVQKNFRELMHACDLAKNHLEAENQNLPNRFQDLNDYQFPLFVTSRQLLLMLDASIDEPYFFDRTEDGSLKVDIQGWTDGDGPLSILPLLQEDSDEESDSDDDDEEEGLEDDQDNLNQDRQNRKRVPPRREMTYELFAETIWPHMNKGIGKKYHPSLVWTEIMSFIKGSYEALSKPTGYLEKEEYFYLGRKRAPNFSGEREHIYTLFKRYEHARKQKFLFDETDLVRNVYQRVCKQHDMNWNPNDMFLTGDTAQGIMRGISFRFSDLKSLFFYASHSLQAMGKTSGVAIPKQVYQLTHNYRSHAGILSLASSILDVMVEFFPESFDRLNKDQGLFHGPQPVFDLALLLRGNKRKTSHIEFGAHQAILVVNDAARENVPEELQCGLILTIYEAKGLEFDDILLYNFFKDSQASKEWRVVTDFLERLCNSVKTGTESLVTVSTEILQQKDRPRALTFDPNQHKVLNSELKHLYTAVTRARVNVWIFDEDMDKRAPMFEYFKARHLVKAISSDDVQNCPSC</sequence>
<evidence type="ECO:0000313" key="3">
    <source>
        <dbReference type="Proteomes" id="UP000266721"/>
    </source>
</evidence>
<dbReference type="AlphaFoldDB" id="A0A3L5TRD2"/>
<protein>
    <recommendedName>
        <fullName evidence="4">UvrD-like helicase C-terminal domain-containing protein</fullName>
    </recommendedName>
</protein>
<proteinExistence type="predicted"/>
<dbReference type="Gene3D" id="3.40.50.300">
    <property type="entry name" value="P-loop containing nucleotide triphosphate hydrolases"/>
    <property type="match status" value="1"/>
</dbReference>
<accession>A0A3L5TRD2</accession>
<name>A0A3L5TRD2_MYTGA</name>
<evidence type="ECO:0000256" key="1">
    <source>
        <dbReference type="SAM" id="MobiDB-lite"/>
    </source>
</evidence>
<feature type="compositionally biased region" description="Acidic residues" evidence="1">
    <location>
        <begin position="241"/>
        <end position="262"/>
    </location>
</feature>
<dbReference type="Proteomes" id="UP000266721">
    <property type="component" value="Unassembled WGS sequence"/>
</dbReference>
<dbReference type="EMBL" id="KV588970">
    <property type="protein sequence ID" value="OPL21743.1"/>
    <property type="molecule type" value="Genomic_DNA"/>
</dbReference>
<evidence type="ECO:0008006" key="4">
    <source>
        <dbReference type="Google" id="ProtNLM"/>
    </source>
</evidence>
<evidence type="ECO:0000313" key="2">
    <source>
        <dbReference type="EMBL" id="OPL21743.1"/>
    </source>
</evidence>
<feature type="non-terminal residue" evidence="2">
    <location>
        <position position="1"/>
    </location>
</feature>
<gene>
    <name evidence="2" type="ORF">AM593_00808</name>
</gene>
<dbReference type="InterPro" id="IPR039904">
    <property type="entry name" value="TRANK1"/>
</dbReference>
<comment type="caution">
    <text evidence="2">The sequence shown here is derived from an EMBL/GenBank/DDBJ whole genome shotgun (WGS) entry which is preliminary data.</text>
</comment>
<feature type="region of interest" description="Disordered" evidence="1">
    <location>
        <begin position="241"/>
        <end position="276"/>
    </location>
</feature>
<reference evidence="2 3" key="1">
    <citation type="journal article" date="2016" name="PLoS ONE">
        <title>A First Insight into the Genome of the Filter-Feeder Mussel Mytilus galloprovincialis.</title>
        <authorList>
            <person name="Murgarella M."/>
            <person name="Puiu D."/>
            <person name="Novoa B."/>
            <person name="Figueras A."/>
            <person name="Posada D."/>
            <person name="Canchaya C."/>
        </authorList>
    </citation>
    <scope>NUCLEOTIDE SEQUENCE [LARGE SCALE GENOMIC DNA]</scope>
    <source>
        <tissue evidence="2">Muscle</tissue>
    </source>
</reference>
<dbReference type="PANTHER" id="PTHR21529:SF4">
    <property type="entry name" value="TPR AND ANKYRIN REPEAT-CONTAINING PROTEIN 1"/>
    <property type="match status" value="1"/>
</dbReference>
<dbReference type="SUPFAM" id="SSF52540">
    <property type="entry name" value="P-loop containing nucleoside triphosphate hydrolases"/>
    <property type="match status" value="1"/>
</dbReference>
<organism evidence="2 3">
    <name type="scientific">Mytilus galloprovincialis</name>
    <name type="common">Mediterranean mussel</name>
    <dbReference type="NCBI Taxonomy" id="29158"/>
    <lineage>
        <taxon>Eukaryota</taxon>
        <taxon>Metazoa</taxon>
        <taxon>Spiralia</taxon>
        <taxon>Lophotrochozoa</taxon>
        <taxon>Mollusca</taxon>
        <taxon>Bivalvia</taxon>
        <taxon>Autobranchia</taxon>
        <taxon>Pteriomorphia</taxon>
        <taxon>Mytilida</taxon>
        <taxon>Mytiloidea</taxon>
        <taxon>Mytilidae</taxon>
        <taxon>Mytilinae</taxon>
        <taxon>Mytilus</taxon>
    </lineage>
</organism>